<comment type="caution">
    <text evidence="6">The sequence shown here is derived from an EMBL/GenBank/DDBJ whole genome shotgun (WGS) entry which is preliminary data.</text>
</comment>
<organism evidence="6 7">
    <name type="scientific">Sphaerimonospora cavernae</name>
    <dbReference type="NCBI Taxonomy" id="1740611"/>
    <lineage>
        <taxon>Bacteria</taxon>
        <taxon>Bacillati</taxon>
        <taxon>Actinomycetota</taxon>
        <taxon>Actinomycetes</taxon>
        <taxon>Streptosporangiales</taxon>
        <taxon>Streptosporangiaceae</taxon>
        <taxon>Sphaerimonospora</taxon>
    </lineage>
</organism>
<dbReference type="InterPro" id="IPR050214">
    <property type="entry name" value="Cys_Synth/Cystath_Beta-Synth"/>
</dbReference>
<evidence type="ECO:0000259" key="5">
    <source>
        <dbReference type="Pfam" id="PF00291"/>
    </source>
</evidence>
<evidence type="ECO:0000313" key="6">
    <source>
        <dbReference type="EMBL" id="MFC0861842.1"/>
    </source>
</evidence>
<reference evidence="6 7" key="1">
    <citation type="submission" date="2024-09" db="EMBL/GenBank/DDBJ databases">
        <authorList>
            <person name="Sun Q."/>
            <person name="Mori K."/>
        </authorList>
    </citation>
    <scope>NUCLEOTIDE SEQUENCE [LARGE SCALE GENOMIC DNA]</scope>
    <source>
        <strain evidence="6 7">TBRC 1851</strain>
    </source>
</reference>
<comment type="subunit">
    <text evidence="2">Homodimer.</text>
</comment>
<dbReference type="Pfam" id="PF00291">
    <property type="entry name" value="PALP"/>
    <property type="match status" value="1"/>
</dbReference>
<dbReference type="SUPFAM" id="SSF53686">
    <property type="entry name" value="Tryptophan synthase beta subunit-like PLP-dependent enzymes"/>
    <property type="match status" value="1"/>
</dbReference>
<dbReference type="Proteomes" id="UP001589870">
    <property type="component" value="Unassembled WGS sequence"/>
</dbReference>
<dbReference type="NCBIfam" id="TIGR03945">
    <property type="entry name" value="PLP_SbnA_fam"/>
    <property type="match status" value="1"/>
</dbReference>
<dbReference type="PANTHER" id="PTHR10314">
    <property type="entry name" value="CYSTATHIONINE BETA-SYNTHASE"/>
    <property type="match status" value="1"/>
</dbReference>
<dbReference type="InterPro" id="IPR001926">
    <property type="entry name" value="TrpB-like_PALP"/>
</dbReference>
<sequence length="331" mass="35848">MIAEEAYDMVVDDFFMRFQHLVPDSTLFLKIEGLNPAGSVKLKTAIALVEDAETSGRPFPGTRLIESSSGNLGIALAVVCAAKGYPLTCVTDPNANSQAIKLMKVLGADVVVIDKRDANGGFLQSRIDYIHRRLLHERDLLWLNQYANHAGPQTHCERTGSAILTELGHVDHIFIGAGTTGTLMGVAQYFRKHSPETRITAVDAVGSVTFGGPPARRHIPGLGTSRRPEILDTTMVDEVVLVSEEETVEVCRLLAKNRGLLVGGSTGSVIAGVRQAAGGITPGSIVAAISADLGDRYLDTIYDDEWVAERWPEIAPQSRRLNNDRWGDCFV</sequence>
<keyword evidence="7" id="KW-1185">Reference proteome</keyword>
<name>A0ABV6U056_9ACTN</name>
<accession>A0ABV6U056</accession>
<gene>
    <name evidence="6" type="primary">sbnA</name>
    <name evidence="6" type="ORF">ACFHYQ_05970</name>
</gene>
<evidence type="ECO:0000256" key="3">
    <source>
        <dbReference type="ARBA" id="ARBA00022679"/>
    </source>
</evidence>
<proteinExistence type="predicted"/>
<evidence type="ECO:0000256" key="4">
    <source>
        <dbReference type="ARBA" id="ARBA00022898"/>
    </source>
</evidence>
<protein>
    <submittedName>
        <fullName evidence="6">2,3-diaminopropionate biosynthesis protein SbnA</fullName>
    </submittedName>
</protein>
<evidence type="ECO:0000256" key="1">
    <source>
        <dbReference type="ARBA" id="ARBA00001933"/>
    </source>
</evidence>
<comment type="cofactor">
    <cofactor evidence="1">
        <name>pyridoxal 5'-phosphate</name>
        <dbReference type="ChEBI" id="CHEBI:597326"/>
    </cofactor>
</comment>
<evidence type="ECO:0000313" key="7">
    <source>
        <dbReference type="Proteomes" id="UP001589870"/>
    </source>
</evidence>
<dbReference type="EMBL" id="JBHMQT010000006">
    <property type="protein sequence ID" value="MFC0861842.1"/>
    <property type="molecule type" value="Genomic_DNA"/>
</dbReference>
<dbReference type="CDD" id="cd01561">
    <property type="entry name" value="CBS_like"/>
    <property type="match status" value="1"/>
</dbReference>
<keyword evidence="4" id="KW-0663">Pyridoxal phosphate</keyword>
<dbReference type="InterPro" id="IPR036052">
    <property type="entry name" value="TrpB-like_PALP_sf"/>
</dbReference>
<feature type="domain" description="Tryptophan synthase beta chain-like PALP" evidence="5">
    <location>
        <begin position="25"/>
        <end position="289"/>
    </location>
</feature>
<dbReference type="Gene3D" id="3.40.50.1100">
    <property type="match status" value="2"/>
</dbReference>
<dbReference type="InterPro" id="IPR023927">
    <property type="entry name" value="SbnA"/>
</dbReference>
<evidence type="ECO:0000256" key="2">
    <source>
        <dbReference type="ARBA" id="ARBA00011738"/>
    </source>
</evidence>
<dbReference type="RefSeq" id="WP_394300061.1">
    <property type="nucleotide sequence ID" value="NZ_JBHMQT010000006.1"/>
</dbReference>
<keyword evidence="3" id="KW-0808">Transferase</keyword>